<evidence type="ECO:0000313" key="8">
    <source>
        <dbReference type="Proteomes" id="UP000195947"/>
    </source>
</evidence>
<evidence type="ECO:0000259" key="3">
    <source>
        <dbReference type="Pfam" id="PF01336"/>
    </source>
</evidence>
<dbReference type="OrthoDB" id="9778453at2"/>
<keyword evidence="1" id="KW-0378">Hydrolase</keyword>
<feature type="domain" description="HD" evidence="4">
    <location>
        <begin position="163"/>
        <end position="280"/>
    </location>
</feature>
<gene>
    <name evidence="6" type="ORF">GX662_05985</name>
    <name evidence="7" type="ORF">SAMN04488507_1004101</name>
    <name evidence="5" type="ORF">TFLO_594</name>
</gene>
<accession>A0A143Y978</accession>
<dbReference type="Proteomes" id="UP000195947">
    <property type="component" value="Unassembled WGS sequence"/>
</dbReference>
<dbReference type="PANTHER" id="PTHR37294:SF1">
    <property type="entry name" value="3'-5' EXORIBONUCLEASE YHAM"/>
    <property type="match status" value="1"/>
</dbReference>
<dbReference type="CDD" id="cd00077">
    <property type="entry name" value="HDc"/>
    <property type="match status" value="1"/>
</dbReference>
<keyword evidence="2" id="KW-0269">Exonuclease</keyword>
<reference evidence="5 8" key="1">
    <citation type="submission" date="2016-02" db="EMBL/GenBank/DDBJ databases">
        <authorList>
            <person name="Strepis N."/>
        </authorList>
    </citation>
    <scope>NUCLEOTIDE SEQUENCE [LARGE SCALE GENOMIC DNA]</scope>
    <source>
        <strain evidence="5">Trichococcus flocculiformis</strain>
    </source>
</reference>
<dbReference type="FunFam" id="1.10.3210.10:FF:000008">
    <property type="entry name" value="3'-5' exoribonuclease YhaM"/>
    <property type="match status" value="1"/>
</dbReference>
<comment type="caution">
    <text evidence="7">The sequence shown here is derived from an EMBL/GenBank/DDBJ whole genome shotgun (WGS) entry which is preliminary data.</text>
</comment>
<evidence type="ECO:0000313" key="9">
    <source>
        <dbReference type="Proteomes" id="UP000199686"/>
    </source>
</evidence>
<dbReference type="GO" id="GO:0004527">
    <property type="term" value="F:exonuclease activity"/>
    <property type="evidence" value="ECO:0007669"/>
    <property type="project" value="UniProtKB-KW"/>
</dbReference>
<evidence type="ECO:0000256" key="2">
    <source>
        <dbReference type="ARBA" id="ARBA00022839"/>
    </source>
</evidence>
<evidence type="ECO:0000313" key="5">
    <source>
        <dbReference type="EMBL" id="CZQ85028.1"/>
    </source>
</evidence>
<keyword evidence="8" id="KW-1185">Reference proteome</keyword>
<dbReference type="InterPro" id="IPR003607">
    <property type="entry name" value="HD/PDEase_dom"/>
</dbReference>
<dbReference type="SUPFAM" id="SSF109604">
    <property type="entry name" value="HD-domain/PDEase-like"/>
    <property type="match status" value="1"/>
</dbReference>
<dbReference type="Proteomes" id="UP000199686">
    <property type="component" value="Unassembled WGS sequence"/>
</dbReference>
<dbReference type="InterPro" id="IPR004365">
    <property type="entry name" value="NA-bd_OB_tRNA"/>
</dbReference>
<evidence type="ECO:0000259" key="4">
    <source>
        <dbReference type="Pfam" id="PF01966"/>
    </source>
</evidence>
<dbReference type="InterPro" id="IPR012340">
    <property type="entry name" value="NA-bd_OB-fold"/>
</dbReference>
<dbReference type="InterPro" id="IPR006674">
    <property type="entry name" value="HD_domain"/>
</dbReference>
<proteinExistence type="predicted"/>
<dbReference type="CDD" id="cd04492">
    <property type="entry name" value="YhaM_OBF_like"/>
    <property type="match status" value="1"/>
</dbReference>
<dbReference type="Proteomes" id="UP000589373">
    <property type="component" value="Unassembled WGS sequence"/>
</dbReference>
<reference evidence="7 9" key="2">
    <citation type="submission" date="2016-10" db="EMBL/GenBank/DDBJ databases">
        <authorList>
            <person name="Varghese N."/>
            <person name="Submissions S."/>
        </authorList>
    </citation>
    <scope>NUCLEOTIDE SEQUENCE [LARGE SCALE GENOMIC DNA]</scope>
    <source>
        <strain evidence="7 9">DSM 2094</strain>
    </source>
</reference>
<reference evidence="6 10" key="3">
    <citation type="journal article" date="2020" name="Biotechnol. Biofuels">
        <title>New insights from the biogas microbiome by comprehensive genome-resolved metagenomics of nearly 1600 species originating from multiple anaerobic digesters.</title>
        <authorList>
            <person name="Campanaro S."/>
            <person name="Treu L."/>
            <person name="Rodriguez-R L.M."/>
            <person name="Kovalovszki A."/>
            <person name="Ziels R.M."/>
            <person name="Maus I."/>
            <person name="Zhu X."/>
            <person name="Kougias P.G."/>
            <person name="Basile A."/>
            <person name="Luo G."/>
            <person name="Schluter A."/>
            <person name="Konstantinidis K.T."/>
            <person name="Angelidaki I."/>
        </authorList>
    </citation>
    <scope>NUCLEOTIDE SEQUENCE [LARGE SCALE GENOMIC DNA]</scope>
    <source>
        <strain evidence="6">AS07pgkLD_105</strain>
    </source>
</reference>
<evidence type="ECO:0000256" key="1">
    <source>
        <dbReference type="ARBA" id="ARBA00022801"/>
    </source>
</evidence>
<dbReference type="EMBL" id="FJMZ01000004">
    <property type="protein sequence ID" value="CZQ85028.1"/>
    <property type="molecule type" value="Genomic_DNA"/>
</dbReference>
<dbReference type="STRING" id="82803.SAMN04488048_105170"/>
<dbReference type="Pfam" id="PF01336">
    <property type="entry name" value="tRNA_anti-codon"/>
    <property type="match status" value="1"/>
</dbReference>
<dbReference type="Gene3D" id="2.40.50.140">
    <property type="entry name" value="Nucleic acid-binding proteins"/>
    <property type="match status" value="1"/>
</dbReference>
<organism evidence="7 9">
    <name type="scientific">Trichococcus flocculiformis</name>
    <dbReference type="NCBI Taxonomy" id="82803"/>
    <lineage>
        <taxon>Bacteria</taxon>
        <taxon>Bacillati</taxon>
        <taxon>Bacillota</taxon>
        <taxon>Bacilli</taxon>
        <taxon>Lactobacillales</taxon>
        <taxon>Carnobacteriaceae</taxon>
        <taxon>Trichococcus</taxon>
    </lineage>
</organism>
<sequence length="322" mass="36744">MAKKIYEHEIDDNFEIYVLIKSADIRLAKNGKKFIAFTFQDRSGQIDGKYWDAKEEDIQQFQAGQVVAVTGKRELYQNNPQLRITKLRLAREGEPSRPELYMERAPLKSEEMVEEVSQILFEITSAPINRIVRHILKKYQREFFEYPAAKRHHHAIVGGLGFHTVSILRMAKTVIQHYPSVNKSLLYGGVILHDIGKTIELSGSMSTEYTLKGNLIGHIVLIDEEITKACLSLNIDEDSEEVILLKHIVLAHHGKQEFGSPVTPHLLEAEIIHHLDNLDASINMIDTALLRTTPGTFSERIFGLENRSFYKPLFVQPSEEGQ</sequence>
<dbReference type="EMBL" id="FOQC01000004">
    <property type="protein sequence ID" value="SFH58938.1"/>
    <property type="molecule type" value="Genomic_DNA"/>
</dbReference>
<dbReference type="EMBL" id="JAAZCD010000136">
    <property type="protein sequence ID" value="NLD31796.1"/>
    <property type="molecule type" value="Genomic_DNA"/>
</dbReference>
<dbReference type="AlphaFoldDB" id="A0A143Y978"/>
<dbReference type="Gene3D" id="1.10.3210.10">
    <property type="entry name" value="Hypothetical protein af1432"/>
    <property type="match status" value="1"/>
</dbReference>
<dbReference type="GO" id="GO:0003676">
    <property type="term" value="F:nucleic acid binding"/>
    <property type="evidence" value="ECO:0007669"/>
    <property type="project" value="InterPro"/>
</dbReference>
<protein>
    <submittedName>
        <fullName evidence="7">3'-5' exoribonuclease</fullName>
    </submittedName>
    <submittedName>
        <fullName evidence="6">HD domain-containing protein</fullName>
    </submittedName>
</protein>
<evidence type="ECO:0000313" key="7">
    <source>
        <dbReference type="EMBL" id="SFH58938.1"/>
    </source>
</evidence>
<name>A0A143Y978_9LACT</name>
<dbReference type="Pfam" id="PF01966">
    <property type="entry name" value="HD"/>
    <property type="match status" value="1"/>
</dbReference>
<evidence type="ECO:0000313" key="10">
    <source>
        <dbReference type="Proteomes" id="UP000589373"/>
    </source>
</evidence>
<dbReference type="InterPro" id="IPR050798">
    <property type="entry name" value="YhaM_exoribonuc/phosphodiest"/>
</dbReference>
<feature type="domain" description="OB" evidence="3">
    <location>
        <begin position="25"/>
        <end position="89"/>
    </location>
</feature>
<dbReference type="RefSeq" id="WP_068559883.1">
    <property type="nucleotide sequence ID" value="NZ_CP089787.1"/>
</dbReference>
<keyword evidence="2" id="KW-0540">Nuclease</keyword>
<dbReference type="GO" id="GO:0031125">
    <property type="term" value="P:rRNA 3'-end processing"/>
    <property type="evidence" value="ECO:0007669"/>
    <property type="project" value="TreeGrafter"/>
</dbReference>
<dbReference type="PANTHER" id="PTHR37294">
    <property type="entry name" value="3'-5' EXORIBONUCLEASE YHAM"/>
    <property type="match status" value="1"/>
</dbReference>
<evidence type="ECO:0000313" key="6">
    <source>
        <dbReference type="EMBL" id="NLD31796.1"/>
    </source>
</evidence>